<dbReference type="GO" id="GO:0006950">
    <property type="term" value="P:response to stress"/>
    <property type="evidence" value="ECO:0000318"/>
    <property type="project" value="GO_Central"/>
</dbReference>
<dbReference type="AlphaFoldDB" id="B9SGK1"/>
<feature type="region of interest" description="Disordered" evidence="1">
    <location>
        <begin position="133"/>
        <end position="171"/>
    </location>
</feature>
<sequence length="490" mass="54351">MDLKGISWVGNIYQKFEAMCLEVEEVMYQDTVKYVENQVQTVGSSVKRFYSDVMQDLLPPSSVDAAKGAGVDVPLELYADLGIYMKPKVGVKEKQGKVDDRERLTEDPKITTDKKSMDPLTFHRLGLVENRFPLSQGNSAGGASRQHGKRSLSNKSNPYTRKNSNRENMSVDKKLEAISCLDKGLIRASFSERSNENLGDSGGGAPKQYGDSCLPKDTSLGTNGNSERQNIFLHEKARVVIPLYNDLTRASSICELSNENHKDCVDQQAKITTPGSVEMTGHDSVDESKYEIENASEQIPDIPDMVNSTESGASKGMDMTCSSHGSLSAEAHAADDCMSHGADFPADSFVNGNGKGQSSDSDEDFVSNSGSDDCNTDVYKIDFSISHEMEIIQQVDKAKLEESCILVNRDECHYLPQSERKSKSYKKKIRDVFSPRKRSMRKHEQLSICPGSDSNPNQEECAKNSMPRHTIKDADRYSTPDCCDSEWEFL</sequence>
<evidence type="ECO:0000313" key="3">
    <source>
        <dbReference type="Proteomes" id="UP000008311"/>
    </source>
</evidence>
<dbReference type="Proteomes" id="UP000008311">
    <property type="component" value="Unassembled WGS sequence"/>
</dbReference>
<feature type="region of interest" description="Disordered" evidence="1">
    <location>
        <begin position="348"/>
        <end position="371"/>
    </location>
</feature>
<organism evidence="2 3">
    <name type="scientific">Ricinus communis</name>
    <name type="common">Castor bean</name>
    <dbReference type="NCBI Taxonomy" id="3988"/>
    <lineage>
        <taxon>Eukaryota</taxon>
        <taxon>Viridiplantae</taxon>
        <taxon>Streptophyta</taxon>
        <taxon>Embryophyta</taxon>
        <taxon>Tracheophyta</taxon>
        <taxon>Spermatophyta</taxon>
        <taxon>Magnoliopsida</taxon>
        <taxon>eudicotyledons</taxon>
        <taxon>Gunneridae</taxon>
        <taxon>Pentapetalae</taxon>
        <taxon>rosids</taxon>
        <taxon>fabids</taxon>
        <taxon>Malpighiales</taxon>
        <taxon>Euphorbiaceae</taxon>
        <taxon>Acalyphoideae</taxon>
        <taxon>Acalypheae</taxon>
        <taxon>Ricinus</taxon>
    </lineage>
</organism>
<reference evidence="3" key="1">
    <citation type="journal article" date="2010" name="Nat. Biotechnol.">
        <title>Draft genome sequence of the oilseed species Ricinus communis.</title>
        <authorList>
            <person name="Chan A.P."/>
            <person name="Crabtree J."/>
            <person name="Zhao Q."/>
            <person name="Lorenzi H."/>
            <person name="Orvis J."/>
            <person name="Puiu D."/>
            <person name="Melake-Berhan A."/>
            <person name="Jones K.M."/>
            <person name="Redman J."/>
            <person name="Chen G."/>
            <person name="Cahoon E.B."/>
            <person name="Gedil M."/>
            <person name="Stanke M."/>
            <person name="Haas B.J."/>
            <person name="Wortman J.R."/>
            <person name="Fraser-Liggett C.M."/>
            <person name="Ravel J."/>
            <person name="Rabinowicz P.D."/>
        </authorList>
    </citation>
    <scope>NUCLEOTIDE SEQUENCE [LARGE SCALE GENOMIC DNA]</scope>
    <source>
        <strain evidence="3">cv. Hale</strain>
    </source>
</reference>
<protein>
    <submittedName>
        <fullName evidence="2">Uncharacterized protein</fullName>
    </submittedName>
</protein>
<feature type="region of interest" description="Disordered" evidence="1">
    <location>
        <begin position="194"/>
        <end position="223"/>
    </location>
</feature>
<name>B9SGK1_RICCO</name>
<accession>B9SGK1</accession>
<feature type="region of interest" description="Disordered" evidence="1">
    <location>
        <begin position="92"/>
        <end position="116"/>
    </location>
</feature>
<dbReference type="KEGG" id="rcu:8264205"/>
<gene>
    <name evidence="2" type="ORF">RCOM_0553590</name>
</gene>
<evidence type="ECO:0000256" key="1">
    <source>
        <dbReference type="SAM" id="MobiDB-lite"/>
    </source>
</evidence>
<feature type="compositionally biased region" description="Polar residues" evidence="1">
    <location>
        <begin position="153"/>
        <end position="168"/>
    </location>
</feature>
<dbReference type="InParanoid" id="B9SGK1"/>
<dbReference type="eggNOG" id="ENOG502S0VR">
    <property type="taxonomic scope" value="Eukaryota"/>
</dbReference>
<dbReference type="OrthoDB" id="778244at2759"/>
<dbReference type="GO" id="GO:0005776">
    <property type="term" value="C:autophagosome"/>
    <property type="evidence" value="ECO:0000318"/>
    <property type="project" value="GO_Central"/>
</dbReference>
<keyword evidence="3" id="KW-1185">Reference proteome</keyword>
<proteinExistence type="predicted"/>
<dbReference type="PANTHER" id="PTHR34659:SF8">
    <property type="entry name" value="(RAPE) HYPOTHETICAL PROTEIN"/>
    <property type="match status" value="1"/>
</dbReference>
<dbReference type="OMA" id="YLEFGIH"/>
<evidence type="ECO:0000313" key="2">
    <source>
        <dbReference type="EMBL" id="EEF37247.1"/>
    </source>
</evidence>
<dbReference type="EMBL" id="EQ973954">
    <property type="protein sequence ID" value="EEF37247.1"/>
    <property type="molecule type" value="Genomic_DNA"/>
</dbReference>
<feature type="region of interest" description="Disordered" evidence="1">
    <location>
        <begin position="441"/>
        <end position="465"/>
    </location>
</feature>
<dbReference type="FunCoup" id="B9SGK1">
    <property type="interactions" value="284"/>
</dbReference>
<dbReference type="PANTHER" id="PTHR34659">
    <property type="entry name" value="BNAA05G11610D PROTEIN"/>
    <property type="match status" value="1"/>
</dbReference>
<dbReference type="InterPro" id="IPR053273">
    <property type="entry name" value="CST_Regulator"/>
</dbReference>
<dbReference type="GO" id="GO:0061908">
    <property type="term" value="C:phagophore"/>
    <property type="evidence" value="ECO:0000318"/>
    <property type="project" value="GO_Central"/>
</dbReference>